<feature type="non-terminal residue" evidence="1">
    <location>
        <position position="25"/>
    </location>
</feature>
<dbReference type="EMBL" id="LAZR01020477">
    <property type="protein sequence ID" value="KKL88737.1"/>
    <property type="molecule type" value="Genomic_DNA"/>
</dbReference>
<sequence>MSLSDLMQLIPAIEIGKKYLWREKP</sequence>
<protein>
    <submittedName>
        <fullName evidence="1">Uncharacterized protein</fullName>
    </submittedName>
</protein>
<dbReference type="AlphaFoldDB" id="A0A0F9INA1"/>
<accession>A0A0F9INA1</accession>
<comment type="caution">
    <text evidence="1">The sequence shown here is derived from an EMBL/GenBank/DDBJ whole genome shotgun (WGS) entry which is preliminary data.</text>
</comment>
<name>A0A0F9INA1_9ZZZZ</name>
<evidence type="ECO:0000313" key="1">
    <source>
        <dbReference type="EMBL" id="KKL88737.1"/>
    </source>
</evidence>
<reference evidence="1" key="1">
    <citation type="journal article" date="2015" name="Nature">
        <title>Complex archaea that bridge the gap between prokaryotes and eukaryotes.</title>
        <authorList>
            <person name="Spang A."/>
            <person name="Saw J.H."/>
            <person name="Jorgensen S.L."/>
            <person name="Zaremba-Niedzwiedzka K."/>
            <person name="Martijn J."/>
            <person name="Lind A.E."/>
            <person name="van Eijk R."/>
            <person name="Schleper C."/>
            <person name="Guy L."/>
            <person name="Ettema T.J."/>
        </authorList>
    </citation>
    <scope>NUCLEOTIDE SEQUENCE</scope>
</reference>
<proteinExistence type="predicted"/>
<gene>
    <name evidence="1" type="ORF">LCGC14_1921760</name>
</gene>
<organism evidence="1">
    <name type="scientific">marine sediment metagenome</name>
    <dbReference type="NCBI Taxonomy" id="412755"/>
    <lineage>
        <taxon>unclassified sequences</taxon>
        <taxon>metagenomes</taxon>
        <taxon>ecological metagenomes</taxon>
    </lineage>
</organism>